<comment type="similarity">
    <text evidence="2">Belongs to the GMC oxidoreductase family.</text>
</comment>
<evidence type="ECO:0000256" key="1">
    <source>
        <dbReference type="ARBA" id="ARBA00001974"/>
    </source>
</evidence>
<comment type="cofactor">
    <cofactor evidence="1">
        <name>FAD</name>
        <dbReference type="ChEBI" id="CHEBI:57692"/>
    </cofactor>
</comment>
<dbReference type="InterPro" id="IPR036188">
    <property type="entry name" value="FAD/NAD-bd_sf"/>
</dbReference>
<dbReference type="AlphaFoldDB" id="A0A1X0NHH3"/>
<dbReference type="EMBL" id="NBCO01000048">
    <property type="protein sequence ID" value="ORC84175.1"/>
    <property type="molecule type" value="Genomic_DNA"/>
</dbReference>
<dbReference type="Gene3D" id="3.50.50.60">
    <property type="entry name" value="FAD/NAD(P)-binding domain"/>
    <property type="match status" value="1"/>
</dbReference>
<dbReference type="STRING" id="67003.A0A1X0NHH3"/>
<sequence length="537" mass="59261">MRSGLSGGLRRSGALLSSRPYDAVVVGGGIAGCLVAGRLGLENVHTAVIEEGADIRQQPRWHREIACSLLAHRFARRSYESHANITSPQRTHRGGEEAVPVMIPTPRVLGGGGVMGGRSWNLGDQDDWDGAAWSFRDELLPRVQKLENLEVAAPHRGRRGKFFISRPQALSPFFRVFCEAMSKDTALTSDFNKKEYRMKTGCGRSEIFVDYRSGIANTTLKSYLMDTIALKRPIDVFCNARVFGISAKEGDKSTATGVSYVTPEGRTEHIEANTVILCAGGIGTPRLLAASQGTLAIAPEVGTNFWDTPQVKMQFRTRMPLSHNCFMEPLVQMFLGLNVKFGRPLHALCSAYDDMICYWSSTGQQTPDVKFIFQPFTMNNDGSTPEGVPHGVQIIAQLARPKSRGYIRADGTIDPQYLMHPDDEQALCKAVARVKELTKMLPLSNVFIEMVGERFESAGIYGGGSLPVLDPRKFLVKNTTNLYVCDESVLHAPLLGDSLPYILALGEKFADEFLHRPDNRQKFESAAQGKNEARIIY</sequence>
<keyword evidence="3" id="KW-0285">Flavoprotein</keyword>
<evidence type="ECO:0000313" key="7">
    <source>
        <dbReference type="Proteomes" id="UP000192257"/>
    </source>
</evidence>
<evidence type="ECO:0000313" key="6">
    <source>
        <dbReference type="EMBL" id="ORC84175.1"/>
    </source>
</evidence>
<gene>
    <name evidence="6" type="ORF">TM35_000481360</name>
</gene>
<dbReference type="Pfam" id="PF00732">
    <property type="entry name" value="GMC_oxred_N"/>
    <property type="match status" value="1"/>
</dbReference>
<organism evidence="6 7">
    <name type="scientific">Trypanosoma theileri</name>
    <dbReference type="NCBI Taxonomy" id="67003"/>
    <lineage>
        <taxon>Eukaryota</taxon>
        <taxon>Discoba</taxon>
        <taxon>Euglenozoa</taxon>
        <taxon>Kinetoplastea</taxon>
        <taxon>Metakinetoplastina</taxon>
        <taxon>Trypanosomatida</taxon>
        <taxon>Trypanosomatidae</taxon>
        <taxon>Trypanosoma</taxon>
    </lineage>
</organism>
<dbReference type="Proteomes" id="UP000192257">
    <property type="component" value="Unassembled WGS sequence"/>
</dbReference>
<evidence type="ECO:0000256" key="3">
    <source>
        <dbReference type="ARBA" id="ARBA00022630"/>
    </source>
</evidence>
<dbReference type="PANTHER" id="PTHR11552:SF147">
    <property type="entry name" value="CHOLINE DEHYDROGENASE, MITOCHONDRIAL"/>
    <property type="match status" value="1"/>
</dbReference>
<dbReference type="InterPro" id="IPR000172">
    <property type="entry name" value="GMC_OxRdtase_N"/>
</dbReference>
<proteinExistence type="inferred from homology"/>
<dbReference type="RefSeq" id="XP_028878241.1">
    <property type="nucleotide sequence ID" value="XM_029030472.1"/>
</dbReference>
<feature type="domain" description="Glucose-methanol-choline oxidoreductase N-terminal" evidence="5">
    <location>
        <begin position="21"/>
        <end position="308"/>
    </location>
</feature>
<dbReference type="PROSITE" id="PS51257">
    <property type="entry name" value="PROKAR_LIPOPROTEIN"/>
    <property type="match status" value="1"/>
</dbReference>
<evidence type="ECO:0000256" key="4">
    <source>
        <dbReference type="ARBA" id="ARBA00022827"/>
    </source>
</evidence>
<dbReference type="InterPro" id="IPR012132">
    <property type="entry name" value="GMC_OxRdtase"/>
</dbReference>
<dbReference type="GO" id="GO:0050660">
    <property type="term" value="F:flavin adenine dinucleotide binding"/>
    <property type="evidence" value="ECO:0007669"/>
    <property type="project" value="InterPro"/>
</dbReference>
<evidence type="ECO:0000259" key="5">
    <source>
        <dbReference type="Pfam" id="PF00732"/>
    </source>
</evidence>
<keyword evidence="7" id="KW-1185">Reference proteome</keyword>
<reference evidence="6 7" key="1">
    <citation type="submission" date="2017-03" db="EMBL/GenBank/DDBJ databases">
        <title>An alternative strategy for trypanosome survival in the mammalian bloodstream revealed through genome and transcriptome analysis of the ubiquitous bovine parasite Trypanosoma (Megatrypanum) theileri.</title>
        <authorList>
            <person name="Kelly S."/>
            <person name="Ivens A."/>
            <person name="Mott A."/>
            <person name="O'Neill E."/>
            <person name="Emms D."/>
            <person name="Macleod O."/>
            <person name="Voorheis P."/>
            <person name="Matthews J."/>
            <person name="Matthews K."/>
            <person name="Carrington M."/>
        </authorList>
    </citation>
    <scope>NUCLEOTIDE SEQUENCE [LARGE SCALE GENOMIC DNA]</scope>
    <source>
        <strain evidence="6">Edinburgh</strain>
    </source>
</reference>
<dbReference type="VEuPathDB" id="TriTrypDB:TM35_000481360"/>
<evidence type="ECO:0000256" key="2">
    <source>
        <dbReference type="ARBA" id="ARBA00010790"/>
    </source>
</evidence>
<dbReference type="SUPFAM" id="SSF54373">
    <property type="entry name" value="FAD-linked reductases, C-terminal domain"/>
    <property type="match status" value="1"/>
</dbReference>
<comment type="caution">
    <text evidence="6">The sequence shown here is derived from an EMBL/GenBank/DDBJ whole genome shotgun (WGS) entry which is preliminary data.</text>
</comment>
<dbReference type="SUPFAM" id="SSF51905">
    <property type="entry name" value="FAD/NAD(P)-binding domain"/>
    <property type="match status" value="1"/>
</dbReference>
<name>A0A1X0NHH3_9TRYP</name>
<dbReference type="PANTHER" id="PTHR11552">
    <property type="entry name" value="GLUCOSE-METHANOL-CHOLINE GMC OXIDOREDUCTASE"/>
    <property type="match status" value="1"/>
</dbReference>
<dbReference type="GeneID" id="39990252"/>
<dbReference type="Gene3D" id="3.30.560.10">
    <property type="entry name" value="Glucose Oxidase, domain 3"/>
    <property type="match status" value="1"/>
</dbReference>
<dbReference type="GO" id="GO:0016614">
    <property type="term" value="F:oxidoreductase activity, acting on CH-OH group of donors"/>
    <property type="evidence" value="ECO:0007669"/>
    <property type="project" value="InterPro"/>
</dbReference>
<protein>
    <submittedName>
        <fullName evidence="6">Choline dehydrogenase</fullName>
    </submittedName>
</protein>
<keyword evidence="4" id="KW-0274">FAD</keyword>
<dbReference type="OrthoDB" id="269227at2759"/>
<accession>A0A1X0NHH3</accession>